<evidence type="ECO:0000313" key="3">
    <source>
        <dbReference type="Proteomes" id="UP000538670"/>
    </source>
</evidence>
<evidence type="ECO:0000256" key="1">
    <source>
        <dbReference type="SAM" id="SignalP"/>
    </source>
</evidence>
<keyword evidence="1" id="KW-0732">Signal</keyword>
<dbReference type="EMBL" id="JACIDH010000022">
    <property type="protein sequence ID" value="MBB3880834.1"/>
    <property type="molecule type" value="Genomic_DNA"/>
</dbReference>
<sequence length="161" mass="17238">MRNAILVRAGIWGLTSSGLLASSVGARAIAPRSAKANAAAVSQAARTLPGFWTTFRKAVLAHDAAGIARLSAPIVTQRGELDDAPVKRLTPDQVPPVLARLLAQPDGVDDAGRSQRAMLAATPVPRRDPQMPADRFRFGDMEFTHGAAGWRLTHIYYEAED</sequence>
<dbReference type="Proteomes" id="UP000538670">
    <property type="component" value="Unassembled WGS sequence"/>
</dbReference>
<feature type="chain" id="PRO_5030557717" description="Nuclear transport factor 2 family protein" evidence="1">
    <location>
        <begin position="22"/>
        <end position="161"/>
    </location>
</feature>
<dbReference type="AlphaFoldDB" id="A0A7W6ABJ4"/>
<evidence type="ECO:0008006" key="4">
    <source>
        <dbReference type="Google" id="ProtNLM"/>
    </source>
</evidence>
<accession>A0A7W6ABJ4</accession>
<protein>
    <recommendedName>
        <fullName evidence="4">Nuclear transport factor 2 family protein</fullName>
    </recommendedName>
</protein>
<evidence type="ECO:0000313" key="2">
    <source>
        <dbReference type="EMBL" id="MBB3880834.1"/>
    </source>
</evidence>
<feature type="signal peptide" evidence="1">
    <location>
        <begin position="1"/>
        <end position="21"/>
    </location>
</feature>
<organism evidence="2 3">
    <name type="scientific">Sphingomonas pseudosanguinis</name>
    <dbReference type="NCBI Taxonomy" id="413712"/>
    <lineage>
        <taxon>Bacteria</taxon>
        <taxon>Pseudomonadati</taxon>
        <taxon>Pseudomonadota</taxon>
        <taxon>Alphaproteobacteria</taxon>
        <taxon>Sphingomonadales</taxon>
        <taxon>Sphingomonadaceae</taxon>
        <taxon>Sphingomonas</taxon>
    </lineage>
</organism>
<reference evidence="2 3" key="1">
    <citation type="submission" date="2020-08" db="EMBL/GenBank/DDBJ databases">
        <title>Genomic Encyclopedia of Type Strains, Phase IV (KMG-IV): sequencing the most valuable type-strain genomes for metagenomic binning, comparative biology and taxonomic classification.</title>
        <authorList>
            <person name="Goeker M."/>
        </authorList>
    </citation>
    <scope>NUCLEOTIDE SEQUENCE [LARGE SCALE GENOMIC DNA]</scope>
    <source>
        <strain evidence="2 3">DSM 19512</strain>
    </source>
</reference>
<keyword evidence="3" id="KW-1185">Reference proteome</keyword>
<dbReference type="RefSeq" id="WP_183952866.1">
    <property type="nucleotide sequence ID" value="NZ_JAFHKV010000004.1"/>
</dbReference>
<comment type="caution">
    <text evidence="2">The sequence shown here is derived from an EMBL/GenBank/DDBJ whole genome shotgun (WGS) entry which is preliminary data.</text>
</comment>
<gene>
    <name evidence="2" type="ORF">GGR48_003285</name>
</gene>
<proteinExistence type="predicted"/>
<name>A0A7W6ABJ4_9SPHN</name>